<keyword evidence="1" id="KW-0472">Membrane</keyword>
<reference evidence="3 5" key="1">
    <citation type="submission" date="2018-08" db="EMBL/GenBank/DDBJ databases">
        <title>A genome reference for cultivated species of the human gut microbiota.</title>
        <authorList>
            <person name="Zou Y."/>
            <person name="Xue W."/>
            <person name="Luo G."/>
        </authorList>
    </citation>
    <scope>NUCLEOTIDE SEQUENCE [LARGE SCALE GENOMIC DNA]</scope>
    <source>
        <strain evidence="3 5">AM18-2AC</strain>
    </source>
</reference>
<evidence type="ECO:0000313" key="3">
    <source>
        <dbReference type="EMBL" id="RHH17810.1"/>
    </source>
</evidence>
<keyword evidence="1" id="KW-1133">Transmembrane helix</keyword>
<evidence type="ECO:0000313" key="4">
    <source>
        <dbReference type="EMBL" id="RYT67883.1"/>
    </source>
</evidence>
<feature type="domain" description="Zinc-ribbon" evidence="2">
    <location>
        <begin position="4"/>
        <end position="26"/>
    </location>
</feature>
<dbReference type="InterPro" id="IPR026870">
    <property type="entry name" value="Zinc_ribbon_dom"/>
</dbReference>
<comment type="caution">
    <text evidence="3">The sequence shown here is derived from an EMBL/GenBank/DDBJ whole genome shotgun (WGS) entry which is preliminary data.</text>
</comment>
<feature type="transmembrane region" description="Helical" evidence="1">
    <location>
        <begin position="61"/>
        <end position="82"/>
    </location>
</feature>
<accession>A0A414W0I1</accession>
<dbReference type="Proteomes" id="UP000293506">
    <property type="component" value="Unassembled WGS sequence"/>
</dbReference>
<dbReference type="Pfam" id="PF13240">
    <property type="entry name" value="Zn_Ribbon_1"/>
    <property type="match status" value="1"/>
</dbReference>
<dbReference type="AlphaFoldDB" id="A0A414W0I1"/>
<proteinExistence type="predicted"/>
<name>A0A414W0I1_9FIRM</name>
<dbReference type="EMBL" id="QRJH01000005">
    <property type="protein sequence ID" value="RHH17810.1"/>
    <property type="molecule type" value="Genomic_DNA"/>
</dbReference>
<protein>
    <submittedName>
        <fullName evidence="3">Zinc ribbon domain-containing protein</fullName>
    </submittedName>
</protein>
<evidence type="ECO:0000259" key="2">
    <source>
        <dbReference type="Pfam" id="PF13240"/>
    </source>
</evidence>
<dbReference type="Proteomes" id="UP000284024">
    <property type="component" value="Unassembled WGS sequence"/>
</dbReference>
<evidence type="ECO:0000256" key="1">
    <source>
        <dbReference type="SAM" id="Phobius"/>
    </source>
</evidence>
<dbReference type="EMBL" id="RCXQ01000003">
    <property type="protein sequence ID" value="RYT67883.1"/>
    <property type="molecule type" value="Genomic_DNA"/>
</dbReference>
<gene>
    <name evidence="3" type="ORF">DW222_10400</name>
    <name evidence="4" type="ORF">EAI82_05035</name>
</gene>
<sequence length="750" mass="84954">MRMKCPKCGTTVKDDAKFCFACGAKLEQPKALAEPEKIEVQHVKMKPEAPKAKKKGNNKKVGKIVVAVGVCAAVVVVGVNIVPRLTQTDNPCVYLSDGSYNLLTKMKKDSGVDFADGVSTAVFENSPYTIKGRTQFSPSGKYLYFYNNYDGNGGTLCRIRWDKIKKNSSGSRDYENIETIGSNISDTYNIYRLISDDEVIYKDTSDSLYYYNGEETTKIAKQAADFWVDENGRIVYTRKDDESGEVCTLFGVTTKEPDNKIKLASNIAWVVCADDLDNIFVRTNSGEDNMGVGVAGFDRDFQVLSKNSEVLSYKDDCIYYTDDSGDSLSLYDYVEGTDVIDTLKEPVEEDYQITQDKYEMLDEYSTLEDYEAIYTSCTKESMFTPDGENLEDQPEAEFQAFVKKYKNLENEDGYIQVTDEIKDELKNLAALYGEGYENEWQELCFGKKTETVTDEDAYNEAWDRYYKLYSAEDLCAQLKDENNAFPLKILYCYKNGETNVISKDVLQAYSLSNSIIYNTKDMVQEKVKLEDINDISDVRELFWIDYGKQNYFIRLSDDKQLQMSTEGAKYCKDQMDTDWGSISFAGNSVYINVENEKTGIASIKGDTIGAFDTIAEKSTTLSATETECYYVTTENPDDYYVDLYSDKDGKSTLLAQDITLQSVSVYEDGQILASTSPYNNNGYELSTLGKKGNMSYLADDVSAYLRLDEKNLLYISDGDLYLYDGEDTELLAYDVDCMWSRKSMNTKFTY</sequence>
<evidence type="ECO:0000313" key="6">
    <source>
        <dbReference type="Proteomes" id="UP000293506"/>
    </source>
</evidence>
<keyword evidence="1" id="KW-0812">Transmembrane</keyword>
<organism evidence="3 5">
    <name type="scientific">Blautia obeum</name>
    <dbReference type="NCBI Taxonomy" id="40520"/>
    <lineage>
        <taxon>Bacteria</taxon>
        <taxon>Bacillati</taxon>
        <taxon>Bacillota</taxon>
        <taxon>Clostridia</taxon>
        <taxon>Lachnospirales</taxon>
        <taxon>Lachnospiraceae</taxon>
        <taxon>Blautia</taxon>
    </lineage>
</organism>
<evidence type="ECO:0000313" key="5">
    <source>
        <dbReference type="Proteomes" id="UP000284024"/>
    </source>
</evidence>
<reference evidence="4 6" key="2">
    <citation type="journal article" date="2019" name="Science, e1252229">
        <title>Invertible promoters mediate bacterial phase variation, antibiotic resistance, and host adaptation in the gut.</title>
        <authorList>
            <person name="Jiang X."/>
            <person name="Hall A.B."/>
            <person name="Arthur T.D."/>
            <person name="Plichta D.R."/>
            <person name="Covington C.T."/>
            <person name="Poyet M."/>
            <person name="Crothers J."/>
            <person name="Moses P.L."/>
            <person name="Tolonen A.C."/>
            <person name="Vlamakis H."/>
            <person name="Alm E.J."/>
            <person name="Xavier R.J."/>
        </authorList>
    </citation>
    <scope>NUCLEOTIDE SEQUENCE [LARGE SCALE GENOMIC DNA]</scope>
    <source>
        <strain evidence="6">af_0058</strain>
        <strain evidence="4">Af_0058</strain>
    </source>
</reference>